<feature type="compositionally biased region" description="Basic and acidic residues" evidence="1">
    <location>
        <begin position="942"/>
        <end position="958"/>
    </location>
</feature>
<organism evidence="2 3">
    <name type="scientific">Camelus dromedarius</name>
    <name type="common">Dromedary</name>
    <name type="synonym">Arabian camel</name>
    <dbReference type="NCBI Taxonomy" id="9838"/>
    <lineage>
        <taxon>Eukaryota</taxon>
        <taxon>Metazoa</taxon>
        <taxon>Chordata</taxon>
        <taxon>Craniata</taxon>
        <taxon>Vertebrata</taxon>
        <taxon>Euteleostomi</taxon>
        <taxon>Mammalia</taxon>
        <taxon>Eutheria</taxon>
        <taxon>Laurasiatheria</taxon>
        <taxon>Artiodactyla</taxon>
        <taxon>Tylopoda</taxon>
        <taxon>Camelidae</taxon>
        <taxon>Camelus</taxon>
    </lineage>
</organism>
<feature type="region of interest" description="Disordered" evidence="1">
    <location>
        <begin position="12"/>
        <end position="42"/>
    </location>
</feature>
<feature type="region of interest" description="Disordered" evidence="1">
    <location>
        <begin position="771"/>
        <end position="1001"/>
    </location>
</feature>
<comment type="caution">
    <text evidence="2">The sequence shown here is derived from an EMBL/GenBank/DDBJ whole genome shotgun (WGS) entry which is preliminary data.</text>
</comment>
<evidence type="ECO:0000313" key="3">
    <source>
        <dbReference type="Proteomes" id="UP000299084"/>
    </source>
</evidence>
<feature type="compositionally biased region" description="Pro residues" evidence="1">
    <location>
        <begin position="733"/>
        <end position="749"/>
    </location>
</feature>
<feature type="region of interest" description="Disordered" evidence="1">
    <location>
        <begin position="317"/>
        <end position="336"/>
    </location>
</feature>
<feature type="compositionally biased region" description="Polar residues" evidence="1">
    <location>
        <begin position="317"/>
        <end position="332"/>
    </location>
</feature>
<dbReference type="EMBL" id="JWIN03000006">
    <property type="protein sequence ID" value="KAB1277254.1"/>
    <property type="molecule type" value="Genomic_DNA"/>
</dbReference>
<gene>
    <name evidence="2" type="ORF">Cadr_000005740</name>
</gene>
<feature type="compositionally biased region" description="Basic and acidic residues" evidence="1">
    <location>
        <begin position="1034"/>
        <end position="1044"/>
    </location>
</feature>
<evidence type="ECO:0000256" key="1">
    <source>
        <dbReference type="SAM" id="MobiDB-lite"/>
    </source>
</evidence>
<feature type="region of interest" description="Disordered" evidence="1">
    <location>
        <begin position="629"/>
        <end position="658"/>
    </location>
</feature>
<keyword evidence="3" id="KW-1185">Reference proteome</keyword>
<name>A0A5N4E1V0_CAMDR</name>
<evidence type="ECO:0000313" key="2">
    <source>
        <dbReference type="EMBL" id="KAB1277254.1"/>
    </source>
</evidence>
<feature type="region of interest" description="Disordered" evidence="1">
    <location>
        <begin position="1016"/>
        <end position="1067"/>
    </location>
</feature>
<feature type="region of interest" description="Disordered" evidence="1">
    <location>
        <begin position="724"/>
        <end position="755"/>
    </location>
</feature>
<sequence length="1456" mass="154741">MRIVVRRVCERERASEERGTAGPQGHCGEEPRSGGAAGGNAEGGGIQAATSLVHGVVSVDAGRIPAGNLCMAAMAAESDWGERCVWVRRSPGGRERDVAWSSPTWPQRTLCLLMAPGAHSWLGVERAMSFQPGSGSWTQTLAQALAWLILLEGRGATALSLGCKSSAGSPAHGGWRGERLRGLHSGAWHEALLGQACCASRIFTAEIFSEGMAEKERGLRLAADRGSWGLWSRRARILPLVPGRGAWNTEGCCIPSVIRLALHVTLHRQAQVLALVVEPCSCIGAGGDSGAADWGPEPAGARIATWFWEGPRCKQHSLSSANRPGQNNPSTTRLREPLLGGLGSGEGKFNLWYTRVQQSRLLLRPAVACAQLCRQLPLPLPHLLMTSAGGAAASALGKDGSGLLLELEALSSQGVKLKGILLGQDDRRDSGREVGRIHIRELWDKSLFWMSLSRSAPIPLLLPGLGSEQSKNHRGDDEVGTTEERTLVAECQTGQGEERAARELVQDSGGLMGGSWLPEAWATPALPPDWPGEGATMLGQRTQSAGFVEKTEGKSRTRNCSHSKAHSSSLGVLEGIGGNLWLFHRPWICLLACWLLACSSLPPSASHPSMAQKQMVVLALGLPMTHLKQSQGCCPSPRGPSRAGREGRQGRQSWQQEAPQKPRLLLLQAWKEDAASSSWTVSGLAPGQIFTLPGHPHSLGHMFPFSLRSLQDRESVFLLEMAGTRSKEAKSRSPPPAPALPGPSRPHPGPGGAEWVGMAQNKKLIKSVSHLHPKIKERRKTSSDNSHAASGPGGPPSGNGGDMCRRPGPGPHPSSPVRRPQPERRRRPSRAPSSQGELCVSGNAGQGASAGTLDARAPGRDTEGPSPLRCPPPTPPGLGCVRGGPGPPGRRQRRLQRGGPPGPPGRPSAGERRRESAGELETESKYLSGSRLVPELSSEPRGTGEGKFFHGKEWERKSAACWGPRHPRPREPSSPNGGCPLGDPRARLPGGRDSGQGRRSSLTSGLKLLWAELREASAEASVSRGSSRLRARRGAGDMVRDRPGRRAVRAPRRGPSPGVAPPLPRAPLSSGGTEFGFLERCQLGDEGVVLESACLLPSRSLSGPSLLPQPPSAPAPMPSFLRLRPQLRAGGCGGTQGTGCSVAGANKELRVWDGGGGSSLGGKKGGKETREGIKEAGQKLAPQGSPTQMGVGKCTPLSNQPLEFSPGLGSGRKAAKCVSTPGSCPRSATLYPPSHRTVKTFAWDHSLQTFPFGLSFEAGLSSEERGGHLQIEMREKASVREGLQPVWEFRKGPVAGGVGSKALPGRRKTSDHPNPPRPALTGVATGRQPEPRRRNAASEHLLGKQGRVGKEAVPPALGSLRRPYTHLPESNIPKASMLRRRSRKWAWPLGPRATLRGKPEAAILSVIFIQGPRHLGLSYGIDGQNCFPGFFGRGRLFCVCIFIGDYNLGGSRVLPD</sequence>
<feature type="region of interest" description="Disordered" evidence="1">
    <location>
        <begin position="1294"/>
        <end position="1365"/>
    </location>
</feature>
<reference evidence="2 3" key="1">
    <citation type="journal article" date="2019" name="Mol. Ecol. Resour.">
        <title>Improving Illumina assemblies with Hi-C and long reads: an example with the North African dromedary.</title>
        <authorList>
            <person name="Elbers J.P."/>
            <person name="Rogers M.F."/>
            <person name="Perelman P.L."/>
            <person name="Proskuryakova A.A."/>
            <person name="Serdyukova N.A."/>
            <person name="Johnson W.E."/>
            <person name="Horin P."/>
            <person name="Corander J."/>
            <person name="Murphy D."/>
            <person name="Burger P.A."/>
        </authorList>
    </citation>
    <scope>NUCLEOTIDE SEQUENCE [LARGE SCALE GENOMIC DNA]</scope>
    <source>
        <strain evidence="2">Drom800</strain>
        <tissue evidence="2">Blood</tissue>
    </source>
</reference>
<proteinExistence type="predicted"/>
<accession>A0A5N4E1V0</accession>
<protein>
    <submittedName>
        <fullName evidence="2">Uncharacterized protein</fullName>
    </submittedName>
</protein>
<dbReference type="Proteomes" id="UP000299084">
    <property type="component" value="Unassembled WGS sequence"/>
</dbReference>